<dbReference type="KEGG" id="muc:MuYL_3252"/>
<dbReference type="OrthoDB" id="919017at2"/>
<organism evidence="2 3">
    <name type="scientific">Mucilaginibacter xinganensis</name>
    <dbReference type="NCBI Taxonomy" id="1234841"/>
    <lineage>
        <taxon>Bacteria</taxon>
        <taxon>Pseudomonadati</taxon>
        <taxon>Bacteroidota</taxon>
        <taxon>Sphingobacteriia</taxon>
        <taxon>Sphingobacteriales</taxon>
        <taxon>Sphingobacteriaceae</taxon>
        <taxon>Mucilaginibacter</taxon>
    </lineage>
</organism>
<evidence type="ECO:0000313" key="3">
    <source>
        <dbReference type="Proteomes" id="UP000215002"/>
    </source>
</evidence>
<reference evidence="2 3" key="1">
    <citation type="submission" date="2017-08" db="EMBL/GenBank/DDBJ databases">
        <title>Complete genome sequence of Mucilaginibacter sp. strain BJC16-A31.</title>
        <authorList>
            <consortium name="Henan University of Science and Technology"/>
            <person name="You X."/>
        </authorList>
    </citation>
    <scope>NUCLEOTIDE SEQUENCE [LARGE SCALE GENOMIC DNA]</scope>
    <source>
        <strain evidence="2 3">BJC16-A31</strain>
    </source>
</reference>
<proteinExistence type="predicted"/>
<gene>
    <name evidence="2" type="ORF">MuYL_3252</name>
</gene>
<sequence length="387" mass="43891">MKKLFYNLRLTGHHSEYVGHLIDYLGLNKDDNRYIFVLHPEFSNKFPQIADKAKQIENVTWITVTADEYRSIEGGGMLKKTFSEYQLMNRYAVDNKVDAVCLLYFNTFQLACVFYRPSYSISGILFLQFFRMEQSGLRERIKYYRKYLTTLGYSINPKIKSVFILNDAKAGKYLNNTFKTAIFKMLPDPIPELLPMGNFDIYAHYNIERGRKIFLHIGGLCDRKGTFEIIDAAQFITGENQAKVAILLVGKPASDNTGEIIATKIKDAENNTKVQVIWDNKFISNPMMKSIFDQSAVVLIPYKNTEASSGILGHAIAANKNVIATGKGLIKELIEENNFGVLIKEVTPGEIASKIESFLPLQSDTHFSSAFLKAHTPQEFAELVILN</sequence>
<protein>
    <submittedName>
        <fullName evidence="2">Glycosyl transferases group 1</fullName>
    </submittedName>
</protein>
<keyword evidence="2" id="KW-0808">Transferase</keyword>
<feature type="domain" description="Glycosyl transferase family 1" evidence="1">
    <location>
        <begin position="205"/>
        <end position="361"/>
    </location>
</feature>
<evidence type="ECO:0000313" key="2">
    <source>
        <dbReference type="EMBL" id="ASU35137.1"/>
    </source>
</evidence>
<dbReference type="AlphaFoldDB" id="A0A223NZ26"/>
<dbReference type="SUPFAM" id="SSF53756">
    <property type="entry name" value="UDP-Glycosyltransferase/glycogen phosphorylase"/>
    <property type="match status" value="1"/>
</dbReference>
<evidence type="ECO:0000259" key="1">
    <source>
        <dbReference type="Pfam" id="PF00534"/>
    </source>
</evidence>
<dbReference type="Proteomes" id="UP000215002">
    <property type="component" value="Chromosome"/>
</dbReference>
<dbReference type="RefSeq" id="WP_094571381.1">
    <property type="nucleotide sequence ID" value="NZ_CP022743.1"/>
</dbReference>
<dbReference type="GO" id="GO:0016757">
    <property type="term" value="F:glycosyltransferase activity"/>
    <property type="evidence" value="ECO:0007669"/>
    <property type="project" value="InterPro"/>
</dbReference>
<dbReference type="Gene3D" id="3.40.50.2000">
    <property type="entry name" value="Glycogen Phosphorylase B"/>
    <property type="match status" value="1"/>
</dbReference>
<name>A0A223NZ26_9SPHI</name>
<keyword evidence="3" id="KW-1185">Reference proteome</keyword>
<dbReference type="EMBL" id="CP022743">
    <property type="protein sequence ID" value="ASU35137.1"/>
    <property type="molecule type" value="Genomic_DNA"/>
</dbReference>
<accession>A0A223NZ26</accession>
<dbReference type="Pfam" id="PF00534">
    <property type="entry name" value="Glycos_transf_1"/>
    <property type="match status" value="1"/>
</dbReference>
<dbReference type="InterPro" id="IPR001296">
    <property type="entry name" value="Glyco_trans_1"/>
</dbReference>